<protein>
    <submittedName>
        <fullName evidence="1">Uncharacterized protein</fullName>
    </submittedName>
</protein>
<feature type="non-terminal residue" evidence="1">
    <location>
        <position position="304"/>
    </location>
</feature>
<dbReference type="EMBL" id="KK365218">
    <property type="protein sequence ID" value="KCZ79917.1"/>
    <property type="molecule type" value="Genomic_DNA"/>
</dbReference>
<keyword evidence="2" id="KW-1185">Reference proteome</keyword>
<dbReference type="Proteomes" id="UP000030655">
    <property type="component" value="Unassembled WGS sequence"/>
</dbReference>
<organism evidence="1 2">
    <name type="scientific">Anncaliia algerae PRA339</name>
    <dbReference type="NCBI Taxonomy" id="1288291"/>
    <lineage>
        <taxon>Eukaryota</taxon>
        <taxon>Fungi</taxon>
        <taxon>Fungi incertae sedis</taxon>
        <taxon>Microsporidia</taxon>
        <taxon>Tubulinosematoidea</taxon>
        <taxon>Tubulinosematidae</taxon>
        <taxon>Anncaliia</taxon>
    </lineage>
</organism>
<evidence type="ECO:0000313" key="1">
    <source>
        <dbReference type="EMBL" id="KCZ79917.1"/>
    </source>
</evidence>
<dbReference type="HOGENOM" id="CLU_916901_0_0_1"/>
<name>A0A059EYH5_9MICR</name>
<accession>A0A059EYH5</accession>
<reference evidence="1 2" key="2">
    <citation type="submission" date="2014-03" db="EMBL/GenBank/DDBJ databases">
        <title>The Genome Sequence of Anncaliia algerae insect isolate PRA339.</title>
        <authorList>
            <consortium name="The Broad Institute Genome Sequencing Platform"/>
            <consortium name="The Broad Institute Genome Sequencing Center for Infectious Disease"/>
            <person name="Cuomo C."/>
            <person name="Becnel J."/>
            <person name="Sanscrainte N."/>
            <person name="Walker B."/>
            <person name="Young S.K."/>
            <person name="Zeng Q."/>
            <person name="Gargeya S."/>
            <person name="Fitzgerald M."/>
            <person name="Haas B."/>
            <person name="Abouelleil A."/>
            <person name="Alvarado L."/>
            <person name="Arachchi H.M."/>
            <person name="Berlin A.M."/>
            <person name="Chapman S.B."/>
            <person name="Dewar J."/>
            <person name="Goldberg J."/>
            <person name="Griggs A."/>
            <person name="Gujja S."/>
            <person name="Hansen M."/>
            <person name="Howarth C."/>
            <person name="Imamovic A."/>
            <person name="Larimer J."/>
            <person name="McCowan C."/>
            <person name="Murphy C."/>
            <person name="Neiman D."/>
            <person name="Pearson M."/>
            <person name="Priest M."/>
            <person name="Roberts A."/>
            <person name="Saif S."/>
            <person name="Shea T."/>
            <person name="Sisk P."/>
            <person name="Sykes S."/>
            <person name="Wortman J."/>
            <person name="Nusbaum C."/>
            <person name="Birren B."/>
        </authorList>
    </citation>
    <scope>NUCLEOTIDE SEQUENCE [LARGE SCALE GENOMIC DNA]</scope>
    <source>
        <strain evidence="1 2">PRA339</strain>
    </source>
</reference>
<dbReference type="OrthoDB" id="2199338at2759"/>
<sequence length="304" mass="35354">MRRRIESIKLETSKRDQAGKQISNILNFFAQNIRAISLFRAFMLIQLLNFDANKIFVCAESNFSSFVVVNGSECFEDSTLIEVGKRNIVTSKVEERDIFNQKTLEESCSDSFEEIIFDEDEVIREEISSEEKMKCEGLKQNCKEREIDREIIEESCSNSLEGNSMTKVIGAENLSREEKENSTTLEQNCKECEIDREIIEESCSNSLKENPLDKVMDSENLSSEEKMKCEVLKQKCEKFRSKEFFEPNDITDELHTDDEATLKKWRGILDSEKEEKIRLIKKHCFKGIPNDFRLEAWNALLENV</sequence>
<reference evidence="2" key="1">
    <citation type="submission" date="2013-02" db="EMBL/GenBank/DDBJ databases">
        <authorList>
            <consortium name="The Broad Institute Genome Sequencing Platform"/>
            <person name="Cuomo C."/>
            <person name="Becnel J."/>
            <person name="Sanscrainte N."/>
            <person name="Walker B."/>
            <person name="Young S.K."/>
            <person name="Zeng Q."/>
            <person name="Gargeya S."/>
            <person name="Fitzgerald M."/>
            <person name="Haas B."/>
            <person name="Abouelleil A."/>
            <person name="Alvarado L."/>
            <person name="Arachchi H.M."/>
            <person name="Berlin A.M."/>
            <person name="Chapman S.B."/>
            <person name="Dewar J."/>
            <person name="Goldberg J."/>
            <person name="Griggs A."/>
            <person name="Gujja S."/>
            <person name="Hansen M."/>
            <person name="Howarth C."/>
            <person name="Imamovic A."/>
            <person name="Larimer J."/>
            <person name="McCowan C."/>
            <person name="Murphy C."/>
            <person name="Neiman D."/>
            <person name="Pearson M."/>
            <person name="Priest M."/>
            <person name="Roberts A."/>
            <person name="Saif S."/>
            <person name="Shea T."/>
            <person name="Sisk P."/>
            <person name="Sykes S."/>
            <person name="Wortman J."/>
            <person name="Nusbaum C."/>
            <person name="Birren B."/>
        </authorList>
    </citation>
    <scope>NUCLEOTIDE SEQUENCE [LARGE SCALE GENOMIC DNA]</scope>
    <source>
        <strain evidence="2">PRA339</strain>
    </source>
</reference>
<proteinExistence type="predicted"/>
<dbReference type="AlphaFoldDB" id="A0A059EYH5"/>
<dbReference type="VEuPathDB" id="MicrosporidiaDB:H312_02670"/>
<gene>
    <name evidence="1" type="ORF">H312_02670</name>
</gene>
<evidence type="ECO:0000313" key="2">
    <source>
        <dbReference type="Proteomes" id="UP000030655"/>
    </source>
</evidence>